<dbReference type="GO" id="GO:0000976">
    <property type="term" value="F:transcription cis-regulatory region binding"/>
    <property type="evidence" value="ECO:0007669"/>
    <property type="project" value="TreeGrafter"/>
</dbReference>
<keyword evidence="7" id="KW-1185">Reference proteome</keyword>
<dbReference type="SUPFAM" id="SSF46689">
    <property type="entry name" value="Homeodomain-like"/>
    <property type="match status" value="1"/>
</dbReference>
<dbReference type="InterPro" id="IPR001647">
    <property type="entry name" value="HTH_TetR"/>
</dbReference>
<keyword evidence="3" id="KW-0804">Transcription</keyword>
<feature type="domain" description="HTH tetR-type" evidence="5">
    <location>
        <begin position="9"/>
        <end position="69"/>
    </location>
</feature>
<dbReference type="PANTHER" id="PTHR30055:SF234">
    <property type="entry name" value="HTH-TYPE TRANSCRIPTIONAL REGULATOR BETI"/>
    <property type="match status" value="1"/>
</dbReference>
<comment type="caution">
    <text evidence="6">The sequence shown here is derived from an EMBL/GenBank/DDBJ whole genome shotgun (WGS) entry which is preliminary data.</text>
</comment>
<dbReference type="Pfam" id="PF00440">
    <property type="entry name" value="TetR_N"/>
    <property type="match status" value="1"/>
</dbReference>
<dbReference type="GO" id="GO:0003700">
    <property type="term" value="F:DNA-binding transcription factor activity"/>
    <property type="evidence" value="ECO:0007669"/>
    <property type="project" value="TreeGrafter"/>
</dbReference>
<evidence type="ECO:0000256" key="3">
    <source>
        <dbReference type="ARBA" id="ARBA00023163"/>
    </source>
</evidence>
<evidence type="ECO:0000256" key="4">
    <source>
        <dbReference type="PROSITE-ProRule" id="PRU00335"/>
    </source>
</evidence>
<dbReference type="InterPro" id="IPR009057">
    <property type="entry name" value="Homeodomain-like_sf"/>
</dbReference>
<dbReference type="Gene3D" id="1.10.357.10">
    <property type="entry name" value="Tetracycline Repressor, domain 2"/>
    <property type="match status" value="1"/>
</dbReference>
<dbReference type="PROSITE" id="PS50977">
    <property type="entry name" value="HTH_TETR_2"/>
    <property type="match status" value="1"/>
</dbReference>
<evidence type="ECO:0000313" key="7">
    <source>
        <dbReference type="Proteomes" id="UP000197783"/>
    </source>
</evidence>
<evidence type="ECO:0000313" key="6">
    <source>
        <dbReference type="EMBL" id="OWK29656.1"/>
    </source>
</evidence>
<proteinExistence type="predicted"/>
<evidence type="ECO:0000256" key="1">
    <source>
        <dbReference type="ARBA" id="ARBA00023015"/>
    </source>
</evidence>
<dbReference type="PANTHER" id="PTHR30055">
    <property type="entry name" value="HTH-TYPE TRANSCRIPTIONAL REGULATOR RUTR"/>
    <property type="match status" value="1"/>
</dbReference>
<organism evidence="6 7">
    <name type="scientific">Sphingomonas mucosissima</name>
    <dbReference type="NCBI Taxonomy" id="370959"/>
    <lineage>
        <taxon>Bacteria</taxon>
        <taxon>Pseudomonadati</taxon>
        <taxon>Pseudomonadota</taxon>
        <taxon>Alphaproteobacteria</taxon>
        <taxon>Sphingomonadales</taxon>
        <taxon>Sphingomonadaceae</taxon>
        <taxon>Sphingomonas</taxon>
    </lineage>
</organism>
<gene>
    <name evidence="6" type="ORF">SPMU_20760</name>
</gene>
<accession>A0A245ZIU3</accession>
<dbReference type="RefSeq" id="WP_088334097.1">
    <property type="nucleotide sequence ID" value="NZ_NBBJ01000003.1"/>
</dbReference>
<dbReference type="PRINTS" id="PR00455">
    <property type="entry name" value="HTHTETR"/>
</dbReference>
<keyword evidence="2 4" id="KW-0238">DNA-binding</keyword>
<sequence>MSRREDAKAERRRRIIAAARDLIKETGDTGLSMRAIAARAGVSLTTPYNLFGSKRAIVIALLEDVREFHERFSQLHRVGATDRIFQAVSISLAYLAEDPEFYRTLWTEALRFDSKELRGELQTPQRYGFWWALLNEAKSEGALLAELEIDPLLRALDSVYVAAMLAWVLGGIEVQELEAHVGYGYAVTLRGAASDAAAGKLERRLVSYQKELLRHRANAVAAA</sequence>
<protein>
    <submittedName>
        <fullName evidence="6">Bacterial regulatory protein, tetR family</fullName>
    </submittedName>
</protein>
<dbReference type="Proteomes" id="UP000197783">
    <property type="component" value="Unassembled WGS sequence"/>
</dbReference>
<dbReference type="AlphaFoldDB" id="A0A245ZIU3"/>
<keyword evidence="1" id="KW-0805">Transcription regulation</keyword>
<dbReference type="OrthoDB" id="7185252at2"/>
<reference evidence="6 7" key="1">
    <citation type="submission" date="2017-03" db="EMBL/GenBank/DDBJ databases">
        <title>Genome sequence of Sphingomonas mucosissima DSM 17494.</title>
        <authorList>
            <person name="Poehlein A."/>
            <person name="Wuebbeler J.H."/>
            <person name="Steinbuechel A."/>
            <person name="Daniel R."/>
        </authorList>
    </citation>
    <scope>NUCLEOTIDE SEQUENCE [LARGE SCALE GENOMIC DNA]</scope>
    <source>
        <strain evidence="6 7">DSM 17494</strain>
    </source>
</reference>
<name>A0A245ZIU3_9SPHN</name>
<dbReference type="InterPro" id="IPR036271">
    <property type="entry name" value="Tet_transcr_reg_TetR-rel_C_sf"/>
</dbReference>
<dbReference type="InterPro" id="IPR050109">
    <property type="entry name" value="HTH-type_TetR-like_transc_reg"/>
</dbReference>
<evidence type="ECO:0000256" key="2">
    <source>
        <dbReference type="ARBA" id="ARBA00023125"/>
    </source>
</evidence>
<evidence type="ECO:0000259" key="5">
    <source>
        <dbReference type="PROSITE" id="PS50977"/>
    </source>
</evidence>
<dbReference type="EMBL" id="NBBJ01000003">
    <property type="protein sequence ID" value="OWK29656.1"/>
    <property type="molecule type" value="Genomic_DNA"/>
</dbReference>
<feature type="DNA-binding region" description="H-T-H motif" evidence="4">
    <location>
        <begin position="32"/>
        <end position="51"/>
    </location>
</feature>
<dbReference type="SUPFAM" id="SSF48498">
    <property type="entry name" value="Tetracyclin repressor-like, C-terminal domain"/>
    <property type="match status" value="1"/>
</dbReference>